<comment type="caution">
    <text evidence="2">The sequence shown here is derived from an EMBL/GenBank/DDBJ whole genome shotgun (WGS) entry which is preliminary data.</text>
</comment>
<dbReference type="SUPFAM" id="SSF51735">
    <property type="entry name" value="NAD(P)-binding Rossmann-fold domains"/>
    <property type="match status" value="1"/>
</dbReference>
<evidence type="ECO:0000256" key="1">
    <source>
        <dbReference type="ARBA" id="ARBA00023002"/>
    </source>
</evidence>
<dbReference type="InterPro" id="IPR036291">
    <property type="entry name" value="NAD(P)-bd_dom_sf"/>
</dbReference>
<dbReference type="Gene3D" id="3.40.50.720">
    <property type="entry name" value="NAD(P)-binding Rossmann-like Domain"/>
    <property type="match status" value="1"/>
</dbReference>
<gene>
    <name evidence="2" type="ORF">A0O28_0021770</name>
</gene>
<dbReference type="EMBL" id="LVVK01000007">
    <property type="protein sequence ID" value="OPB43859.1"/>
    <property type="molecule type" value="Genomic_DNA"/>
</dbReference>
<dbReference type="InterPro" id="IPR002347">
    <property type="entry name" value="SDR_fam"/>
</dbReference>
<keyword evidence="1" id="KW-0560">Oxidoreductase</keyword>
<evidence type="ECO:0000313" key="2">
    <source>
        <dbReference type="EMBL" id="OPB43859.1"/>
    </source>
</evidence>
<keyword evidence="3" id="KW-1185">Reference proteome</keyword>
<evidence type="ECO:0000313" key="3">
    <source>
        <dbReference type="Proteomes" id="UP000191004"/>
    </source>
</evidence>
<dbReference type="Pfam" id="PF00106">
    <property type="entry name" value="adh_short"/>
    <property type="match status" value="1"/>
</dbReference>
<dbReference type="AlphaFoldDB" id="A0A1T3CRZ6"/>
<dbReference type="PANTHER" id="PTHR43157:SF61">
    <property type="entry name" value="DEHYDROGENASE_REDUCTASE FAMILY PROTEIN, PUTATIVE (AFU_ORTHOLOGUE AFUA_3G01250)-RELATED"/>
    <property type="match status" value="1"/>
</dbReference>
<sequence length="327" mass="34812">MSASATDRALVQKRDLPLNVSKELCAGRTYIVTGANVGLGLEAARHLVGVGATKVILAVRNLKAGEAAKKDIEASTGIKGVAEVWHLDLSSYASVRAFASKAVDMLERIDAVIENAAVAGSGGTAEGHHLTLTVNVISTFLLAILLLPKLRSDSAKYGYTPRLSIVSSGTGLDLGEYWSKIANDPIVNMDADDELGMKSYPASKMMEIFAVREIARLLPVARGGVIINLINPGLCETSLSRNAPEEFKAHLNKMLEECGRTAECGSRTLLAAAVAGEDSHGSYMDDCIPADNMIPDWMDATANKQGWDSIAKELEKIEPGCVSRALE</sequence>
<proteinExistence type="predicted"/>
<reference evidence="2 3" key="1">
    <citation type="submission" date="2016-04" db="EMBL/GenBank/DDBJ databases">
        <title>Multiple horizontal gene transfer events from other fungi enriched the ability of the initially mycotrophic fungus Trichoderma (Ascomycota) to feed on dead plant biomass.</title>
        <authorList>
            <person name="Atanasova L."/>
            <person name="Chenthamara K."/>
            <person name="Zhang J."/>
            <person name="Grujic M."/>
            <person name="Henrissat B."/>
            <person name="Kuo A."/>
            <person name="Aertz A."/>
            <person name="Salamov A."/>
            <person name="Lipzen A."/>
            <person name="Labutti K."/>
            <person name="Barry K."/>
            <person name="Miao Y."/>
            <person name="Rahimi M.J."/>
            <person name="Shen Q."/>
            <person name="Grigoriev I.V."/>
            <person name="Kubicek C.P."/>
            <person name="Druzhinina I.S."/>
        </authorList>
    </citation>
    <scope>NUCLEOTIDE SEQUENCE [LARGE SCALE GENOMIC DNA]</scope>
    <source>
        <strain evidence="2 3">NJAU 4742</strain>
    </source>
</reference>
<protein>
    <submittedName>
        <fullName evidence="2">Short-chain dehydrogenase/reductase family protein</fullName>
    </submittedName>
</protein>
<dbReference type="GO" id="GO:0016491">
    <property type="term" value="F:oxidoreductase activity"/>
    <property type="evidence" value="ECO:0007669"/>
    <property type="project" value="UniProtKB-KW"/>
</dbReference>
<name>A0A1T3CRZ6_9HYPO</name>
<dbReference type="PANTHER" id="PTHR43157">
    <property type="entry name" value="PHOSPHATIDYLINOSITOL-GLYCAN BIOSYNTHESIS CLASS F PROTEIN-RELATED"/>
    <property type="match status" value="1"/>
</dbReference>
<dbReference type="PRINTS" id="PR00081">
    <property type="entry name" value="GDHRDH"/>
</dbReference>
<dbReference type="Proteomes" id="UP000191004">
    <property type="component" value="Unassembled WGS sequence"/>
</dbReference>
<dbReference type="OrthoDB" id="542013at2759"/>
<organism evidence="2 3">
    <name type="scientific">Trichoderma guizhouense</name>
    <dbReference type="NCBI Taxonomy" id="1491466"/>
    <lineage>
        <taxon>Eukaryota</taxon>
        <taxon>Fungi</taxon>
        <taxon>Dikarya</taxon>
        <taxon>Ascomycota</taxon>
        <taxon>Pezizomycotina</taxon>
        <taxon>Sordariomycetes</taxon>
        <taxon>Hypocreomycetidae</taxon>
        <taxon>Hypocreales</taxon>
        <taxon>Hypocreaceae</taxon>
        <taxon>Trichoderma</taxon>
    </lineage>
</organism>
<accession>A0A1T3CRZ6</accession>